<name>A0A1H2VSR5_THIRO</name>
<dbReference type="OrthoDB" id="237820at2"/>
<protein>
    <recommendedName>
        <fullName evidence="2">DUF2169 domain-containing protein</fullName>
    </recommendedName>
</protein>
<dbReference type="Pfam" id="PF09937">
    <property type="entry name" value="DUF2169"/>
    <property type="match status" value="1"/>
</dbReference>
<organism evidence="3 4">
    <name type="scientific">Thiocapsa roseopersicina</name>
    <dbReference type="NCBI Taxonomy" id="1058"/>
    <lineage>
        <taxon>Bacteria</taxon>
        <taxon>Pseudomonadati</taxon>
        <taxon>Pseudomonadota</taxon>
        <taxon>Gammaproteobacteria</taxon>
        <taxon>Chromatiales</taxon>
        <taxon>Chromatiaceae</taxon>
        <taxon>Thiocapsa</taxon>
    </lineage>
</organism>
<dbReference type="PANTHER" id="PTHR14136">
    <property type="entry name" value="BTB_POZ DOMAIN-CONTAINING PROTEIN KCTD9"/>
    <property type="match status" value="1"/>
</dbReference>
<dbReference type="PANTHER" id="PTHR14136:SF17">
    <property type="entry name" value="BTB_POZ DOMAIN-CONTAINING PROTEIN KCTD9"/>
    <property type="match status" value="1"/>
</dbReference>
<feature type="coiled-coil region" evidence="1">
    <location>
        <begin position="422"/>
        <end position="449"/>
    </location>
</feature>
<gene>
    <name evidence="3" type="ORF">SAMN05421783_107153</name>
</gene>
<reference evidence="4" key="1">
    <citation type="submission" date="2016-10" db="EMBL/GenBank/DDBJ databases">
        <authorList>
            <person name="Varghese N."/>
            <person name="Submissions S."/>
        </authorList>
    </citation>
    <scope>NUCLEOTIDE SEQUENCE [LARGE SCALE GENOMIC DNA]</scope>
    <source>
        <strain evidence="4">DSM 217</strain>
    </source>
</reference>
<dbReference type="InterPro" id="IPR051082">
    <property type="entry name" value="Pentapeptide-BTB/POZ_domain"/>
</dbReference>
<dbReference type="Pfam" id="PF00805">
    <property type="entry name" value="Pentapeptide"/>
    <property type="match status" value="4"/>
</dbReference>
<dbReference type="EMBL" id="FNNZ01000007">
    <property type="protein sequence ID" value="SDW71338.1"/>
    <property type="molecule type" value="Genomic_DNA"/>
</dbReference>
<dbReference type="Gene3D" id="2.160.20.80">
    <property type="entry name" value="E3 ubiquitin-protein ligase SopA"/>
    <property type="match status" value="2"/>
</dbReference>
<dbReference type="AlphaFoldDB" id="A0A1H2VSR5"/>
<evidence type="ECO:0000313" key="3">
    <source>
        <dbReference type="EMBL" id="SDW71338.1"/>
    </source>
</evidence>
<feature type="domain" description="DUF2169" evidence="2">
    <location>
        <begin position="26"/>
        <end position="294"/>
    </location>
</feature>
<sequence length="756" mass="82316">MHVFCDTPVSFGWTVWKKDAFTYQTSFIVKGTFLLRNGEAVLALEEPDTLIGEVGYEGEDAQSPRYASDFVPFKHRADILLSGVAYAPEGRAVTVCDTTLCVGDISKTLLVIGPRRWSKMDPDAFLSIPLIYENAYGGPGHRPNPVGKGLVSDELPNVEYPGELVERRHQRPRPAGFGPLSESWVPRSLKFGTWGLRAPGVDRVSYPENLDWAFFNAAPEDQQVNGYLRGDESLSLTNLHPIHAHYTSRLPGLRMRLFVNRRSAAGALELDELQLNLDTLQIDMQAEKMNLVWRGLASTRSVKLREIEHVLIAAEEMAVPIVPHEQYRVRLAQLLRGAEPEIELPSAPPDPWREEIARMEEEAHEAEEEFARIEADWDAEHQRALMAFVEAGVSVAHSIPDFDHARFRAEVAVHDPAIAEEMEHFIAETEQAEREMEAMEAEMAEGTALSSADVAAARKLGVSLAGKDLSGLDLSGLDLAEMDLSGAVLRRVRLCRARLTSANLSNATLSGADLGDANLDGASLVDSDFTKATLAGATFRRTALDHATLSQLDLSAIDFSGCTAVGTDFSRSNLTGALFRGARLSRADFTASIMLGADFSGADLEAAQLEEVQAEGIILVQARAQGLHAGDGSDFSNGRFTDLWAPGSIWDDSSADGANFTRAVLSDARFDGGHLQGTVFDAARLESAAFDDAFLRGARMRCANLLRATFERSDLGGACLEGANLYEVSFADTRLDGVMLSGANLKGTVLEQAYEG</sequence>
<accession>A0A1H2VSR5</accession>
<dbReference type="InterPro" id="IPR001646">
    <property type="entry name" value="5peptide_repeat"/>
</dbReference>
<dbReference type="InterPro" id="IPR018683">
    <property type="entry name" value="DUF2169"/>
</dbReference>
<proteinExistence type="predicted"/>
<evidence type="ECO:0000313" key="4">
    <source>
        <dbReference type="Proteomes" id="UP000198816"/>
    </source>
</evidence>
<keyword evidence="1" id="KW-0175">Coiled coil</keyword>
<dbReference type="STRING" id="1058.SAMN05421783_107153"/>
<dbReference type="SUPFAM" id="SSF141571">
    <property type="entry name" value="Pentapeptide repeat-like"/>
    <property type="match status" value="2"/>
</dbReference>
<dbReference type="Proteomes" id="UP000198816">
    <property type="component" value="Unassembled WGS sequence"/>
</dbReference>
<evidence type="ECO:0000256" key="1">
    <source>
        <dbReference type="SAM" id="Coils"/>
    </source>
</evidence>
<keyword evidence="4" id="KW-1185">Reference proteome</keyword>
<dbReference type="RefSeq" id="WP_093030725.1">
    <property type="nucleotide sequence ID" value="NZ_FNNZ01000007.1"/>
</dbReference>
<evidence type="ECO:0000259" key="2">
    <source>
        <dbReference type="Pfam" id="PF09937"/>
    </source>
</evidence>